<dbReference type="EC" id="5.4.99.28" evidence="8"/>
<dbReference type="InterPro" id="IPR050188">
    <property type="entry name" value="RluA_PseudoU_synthase"/>
</dbReference>
<organism evidence="17 18">
    <name type="scientific">Alkalimarinus alittae</name>
    <dbReference type="NCBI Taxonomy" id="2961619"/>
    <lineage>
        <taxon>Bacteria</taxon>
        <taxon>Pseudomonadati</taxon>
        <taxon>Pseudomonadota</taxon>
        <taxon>Gammaproteobacteria</taxon>
        <taxon>Alteromonadales</taxon>
        <taxon>Alteromonadaceae</taxon>
        <taxon>Alkalimarinus</taxon>
    </lineage>
</organism>
<dbReference type="RefSeq" id="WP_265047182.1">
    <property type="nucleotide sequence ID" value="NZ_CP100390.1"/>
</dbReference>
<dbReference type="PANTHER" id="PTHR21600">
    <property type="entry name" value="MITOCHONDRIAL RNA PSEUDOURIDINE SYNTHASE"/>
    <property type="match status" value="1"/>
</dbReference>
<accession>A0ABY6N111</accession>
<dbReference type="InterPro" id="IPR006145">
    <property type="entry name" value="PsdUridine_synth_RsuA/RluA"/>
</dbReference>
<evidence type="ECO:0000256" key="6">
    <source>
        <dbReference type="ARBA" id="ARBA00036916"/>
    </source>
</evidence>
<dbReference type="Proteomes" id="UP001163739">
    <property type="component" value="Chromosome"/>
</dbReference>
<evidence type="ECO:0000256" key="4">
    <source>
        <dbReference type="ARBA" id="ARBA00023235"/>
    </source>
</evidence>
<dbReference type="SUPFAM" id="SSF55120">
    <property type="entry name" value="Pseudouridine synthase"/>
    <property type="match status" value="1"/>
</dbReference>
<feature type="domain" description="Pseudouridine synthase RsuA/RluA-like" evidence="16">
    <location>
        <begin position="14"/>
        <end position="160"/>
    </location>
</feature>
<dbReference type="InterPro" id="IPR020103">
    <property type="entry name" value="PsdUridine_synth_cat_dom_sf"/>
</dbReference>
<evidence type="ECO:0000256" key="5">
    <source>
        <dbReference type="ARBA" id="ARBA00036184"/>
    </source>
</evidence>
<evidence type="ECO:0000256" key="8">
    <source>
        <dbReference type="ARBA" id="ARBA00038944"/>
    </source>
</evidence>
<evidence type="ECO:0000256" key="15">
    <source>
        <dbReference type="ARBA" id="ARBA00043143"/>
    </source>
</evidence>
<keyword evidence="2" id="KW-0698">rRNA processing</keyword>
<evidence type="ECO:0000259" key="16">
    <source>
        <dbReference type="Pfam" id="PF00849"/>
    </source>
</evidence>
<reference evidence="17" key="1">
    <citation type="submission" date="2022-06" db="EMBL/GenBank/DDBJ databases">
        <title>Alkalimarinus sp. nov., isolated from gut of a Alitta virens.</title>
        <authorList>
            <person name="Yang A.I."/>
            <person name="Shin N.-R."/>
        </authorList>
    </citation>
    <scope>NUCLEOTIDE SEQUENCE</scope>
    <source>
        <strain evidence="17">A2M4</strain>
    </source>
</reference>
<protein>
    <recommendedName>
        <fullName evidence="10">Dual-specificity RNA pseudouridine synthase RluA</fullName>
        <ecNumber evidence="8">5.4.99.28</ecNumber>
        <ecNumber evidence="9">5.4.99.29</ecNumber>
    </recommendedName>
    <alternativeName>
        <fullName evidence="11">23S rRNA pseudouridine(746) synthase</fullName>
    </alternativeName>
    <alternativeName>
        <fullName evidence="14">Ribosomal large subunit pseudouridine synthase A</fullName>
    </alternativeName>
    <alternativeName>
        <fullName evidence="13">rRNA pseudouridylate synthase A</fullName>
    </alternativeName>
    <alternativeName>
        <fullName evidence="15">rRNA-uridine isomerase A</fullName>
    </alternativeName>
    <alternativeName>
        <fullName evidence="12">tRNA pseudouridine(32) synthase</fullName>
    </alternativeName>
</protein>
<dbReference type="PROSITE" id="PS01129">
    <property type="entry name" value="PSI_RLU"/>
    <property type="match status" value="1"/>
</dbReference>
<evidence type="ECO:0000256" key="1">
    <source>
        <dbReference type="ARBA" id="ARBA00010876"/>
    </source>
</evidence>
<evidence type="ECO:0000256" key="2">
    <source>
        <dbReference type="ARBA" id="ARBA00022552"/>
    </source>
</evidence>
<dbReference type="EMBL" id="CP100390">
    <property type="protein sequence ID" value="UZE95692.1"/>
    <property type="molecule type" value="Genomic_DNA"/>
</dbReference>
<evidence type="ECO:0000256" key="12">
    <source>
        <dbReference type="ARBA" id="ARBA00042372"/>
    </source>
</evidence>
<keyword evidence="18" id="KW-1185">Reference proteome</keyword>
<evidence type="ECO:0000256" key="14">
    <source>
        <dbReference type="ARBA" id="ARBA00042883"/>
    </source>
</evidence>
<sequence length="210" mass="23792">MNKDHIPIVYQDDHVIVAVKPNGLLSVPGRAPEHKDCLISRIQQTRPEALTVHRLDCETSGLVVLACNKESQRELSRQFHDREIQKRYIAVVDGVLENDEGEVNLPLIGDWPNRPKQMVDFERGKPSQTFYNVLSRSNNTTRVSLTPITGRSHQLRVHMLSLGHAILGDSLYASDNVLAKSPRMLLHASELGFKHPSTEEFCVYQYPAEF</sequence>
<evidence type="ECO:0000256" key="10">
    <source>
        <dbReference type="ARBA" id="ARBA00039988"/>
    </source>
</evidence>
<evidence type="ECO:0000256" key="13">
    <source>
        <dbReference type="ARBA" id="ARBA00042844"/>
    </source>
</evidence>
<comment type="catalytic activity">
    <reaction evidence="6">
        <text>uridine(746) in 23S rRNA = pseudouridine(746) in 23S rRNA</text>
        <dbReference type="Rhea" id="RHEA:42548"/>
        <dbReference type="Rhea" id="RHEA-COMP:10109"/>
        <dbReference type="Rhea" id="RHEA-COMP:10110"/>
        <dbReference type="ChEBI" id="CHEBI:65314"/>
        <dbReference type="ChEBI" id="CHEBI:65315"/>
        <dbReference type="EC" id="5.4.99.29"/>
    </reaction>
</comment>
<proteinExistence type="inferred from homology"/>
<dbReference type="InterPro" id="IPR006224">
    <property type="entry name" value="PsdUridine_synth_RluA-like_CS"/>
</dbReference>
<dbReference type="PANTHER" id="PTHR21600:SF91">
    <property type="entry name" value="DUAL-SPECIFICITY RNA PSEUDOURIDINE SYNTHASE RLUA"/>
    <property type="match status" value="1"/>
</dbReference>
<evidence type="ECO:0000313" key="18">
    <source>
        <dbReference type="Proteomes" id="UP001163739"/>
    </source>
</evidence>
<name>A0ABY6N111_9ALTE</name>
<dbReference type="EC" id="5.4.99.29" evidence="9"/>
<gene>
    <name evidence="17" type="ORF">NKI27_16765</name>
</gene>
<evidence type="ECO:0000256" key="7">
    <source>
        <dbReference type="ARBA" id="ARBA00037305"/>
    </source>
</evidence>
<dbReference type="Gene3D" id="3.30.2350.10">
    <property type="entry name" value="Pseudouridine synthase"/>
    <property type="match status" value="1"/>
</dbReference>
<evidence type="ECO:0000256" key="3">
    <source>
        <dbReference type="ARBA" id="ARBA00022694"/>
    </source>
</evidence>
<comment type="function">
    <text evidence="7">Dual specificity enzyme that catalyzes the synthesis of pseudouridine from uracil-746 in 23S ribosomal RNA and from uracil-32 in the anticodon stem and loop of transfer RNAs.</text>
</comment>
<evidence type="ECO:0000256" key="11">
    <source>
        <dbReference type="ARBA" id="ARBA00041266"/>
    </source>
</evidence>
<comment type="similarity">
    <text evidence="1">Belongs to the pseudouridine synthase RluA family.</text>
</comment>
<comment type="catalytic activity">
    <reaction evidence="5">
        <text>uridine(32) in tRNA = pseudouridine(32) in tRNA</text>
        <dbReference type="Rhea" id="RHEA:42544"/>
        <dbReference type="Rhea" id="RHEA-COMP:10107"/>
        <dbReference type="Rhea" id="RHEA-COMP:10108"/>
        <dbReference type="ChEBI" id="CHEBI:65314"/>
        <dbReference type="ChEBI" id="CHEBI:65315"/>
        <dbReference type="EC" id="5.4.99.28"/>
    </reaction>
</comment>
<keyword evidence="3" id="KW-0819">tRNA processing</keyword>
<dbReference type="CDD" id="cd02869">
    <property type="entry name" value="PseudoU_synth_RluA_like"/>
    <property type="match status" value="1"/>
</dbReference>
<evidence type="ECO:0000313" key="17">
    <source>
        <dbReference type="EMBL" id="UZE95692.1"/>
    </source>
</evidence>
<keyword evidence="4" id="KW-0413">Isomerase</keyword>
<evidence type="ECO:0000256" key="9">
    <source>
        <dbReference type="ARBA" id="ARBA00038945"/>
    </source>
</evidence>
<dbReference type="Pfam" id="PF00849">
    <property type="entry name" value="PseudoU_synth_2"/>
    <property type="match status" value="1"/>
</dbReference>